<keyword evidence="3" id="KW-1185">Reference proteome</keyword>
<dbReference type="OrthoDB" id="6364308at2759"/>
<name>A0A8J5UUG0_9HYME</name>
<dbReference type="AlphaFoldDB" id="A0A8J5UUG0"/>
<proteinExistence type="predicted"/>
<reference evidence="2" key="1">
    <citation type="submission" date="2020-03" db="EMBL/GenBank/DDBJ databases">
        <authorList>
            <person name="Chebbi M.A."/>
            <person name="Drezen J.M."/>
        </authorList>
    </citation>
    <scope>NUCLEOTIDE SEQUENCE</scope>
    <source>
        <tissue evidence="2">Whole body</tissue>
    </source>
</reference>
<comment type="caution">
    <text evidence="2">The sequence shown here is derived from an EMBL/GenBank/DDBJ whole genome shotgun (WGS) entry which is preliminary data.</text>
</comment>
<keyword evidence="1" id="KW-0732">Signal</keyword>
<sequence length="153" mass="17806">MYSAALLFVMFLVKVKSWQRLVHLDSIVALERFHNEDRRYNKGSIMSSYRCAIVLFFILGAALAAENYLDYGDENADRNIENLREFYRYLLRRNSLEGLRSSMSLDSPYEHLMIRKSQRSPSLRLRFGRSDPMIPKGNLLTRSASNPASFEDN</sequence>
<gene>
    <name evidence="2" type="ORF">G9C98_004492</name>
</gene>
<evidence type="ECO:0000256" key="1">
    <source>
        <dbReference type="SAM" id="SignalP"/>
    </source>
</evidence>
<accession>A0A8J5UUG0</accession>
<organism evidence="2 3">
    <name type="scientific">Cotesia typhae</name>
    <dbReference type="NCBI Taxonomy" id="2053667"/>
    <lineage>
        <taxon>Eukaryota</taxon>
        <taxon>Metazoa</taxon>
        <taxon>Ecdysozoa</taxon>
        <taxon>Arthropoda</taxon>
        <taxon>Hexapoda</taxon>
        <taxon>Insecta</taxon>
        <taxon>Pterygota</taxon>
        <taxon>Neoptera</taxon>
        <taxon>Endopterygota</taxon>
        <taxon>Hymenoptera</taxon>
        <taxon>Apocrita</taxon>
        <taxon>Ichneumonoidea</taxon>
        <taxon>Braconidae</taxon>
        <taxon>Microgastrinae</taxon>
        <taxon>Cotesia</taxon>
    </lineage>
</organism>
<dbReference type="Proteomes" id="UP000729913">
    <property type="component" value="Unassembled WGS sequence"/>
</dbReference>
<dbReference type="EMBL" id="JAAOIC020000048">
    <property type="protein sequence ID" value="KAG8037170.1"/>
    <property type="molecule type" value="Genomic_DNA"/>
</dbReference>
<reference evidence="2" key="2">
    <citation type="submission" date="2021-04" db="EMBL/GenBank/DDBJ databases">
        <title>Genome-wide patterns of bracovirus chromosomal integration into multiple host tissues during parasitism.</title>
        <authorList>
            <person name="Chebbi M.A.C."/>
        </authorList>
    </citation>
    <scope>NUCLEOTIDE SEQUENCE</scope>
    <source>
        <tissue evidence="2">Whole body</tissue>
    </source>
</reference>
<evidence type="ECO:0000313" key="3">
    <source>
        <dbReference type="Proteomes" id="UP000729913"/>
    </source>
</evidence>
<evidence type="ECO:0000313" key="2">
    <source>
        <dbReference type="EMBL" id="KAG8037170.1"/>
    </source>
</evidence>
<evidence type="ECO:0008006" key="4">
    <source>
        <dbReference type="Google" id="ProtNLM"/>
    </source>
</evidence>
<protein>
    <recommendedName>
        <fullName evidence="4">Short neuropeptide F</fullName>
    </recommendedName>
</protein>
<feature type="signal peptide" evidence="1">
    <location>
        <begin position="1"/>
        <end position="17"/>
    </location>
</feature>
<feature type="chain" id="PRO_5035278919" description="Short neuropeptide F" evidence="1">
    <location>
        <begin position="18"/>
        <end position="153"/>
    </location>
</feature>